<evidence type="ECO:0000313" key="2">
    <source>
        <dbReference type="EMBL" id="AZA84154.1"/>
    </source>
</evidence>
<protein>
    <recommendedName>
        <fullName evidence="6">Tail fiber protein</fullName>
    </recommendedName>
</protein>
<keyword evidence="1" id="KW-0732">Signal</keyword>
<sequence>MKKILLLGLVAHFGFAFSQIGINTPTPNATLDVVGKPSTTTAMDGIIPPRITGTQLKAKTYTTAQTGAFVYVTAADASPSGQTVDVTSSGYYYFDGTLNKWVTLSSTSTTGDPTPDAFIDDPTNSRVQLGTTSTGAARNAGSEFVVQDNGRVGIGTANPVSALQISENKLAGSNELRVSSANTAPRIVVDRLNASGNLSKDDELGRFVFNAKIAGASFPVAGIVSYYRGTGTTNSSSMVFRTSDSNQMIIDDAGRVSLGTTYSNASAILDLQTTDKGFLPPRVSLNSLNDGTTITSPTKGLMVYNTNTNTAQIPSGEGIYYNTGSFSAPVWEKASGGNTYGDIKSGLQTQDHNGWVKLDGRGVAALTASQRARANSLGFSTNLPNASNSYLVQNGTALGSISGANTKTISRNQLPDATLNGTTSSVAPNIRYDIINNGGRAATDTNSYTFLAGFIGSGTRNNAVVNTGVLAQVSHSHSFTTNSINGGVNQQALDTTPKSLSVNMFVYLGY</sequence>
<keyword evidence="5" id="KW-1185">Reference proteome</keyword>
<name>A0A3G6RSS8_CHRLC</name>
<dbReference type="Proteomes" id="UP000236262">
    <property type="component" value="Unassembled WGS sequence"/>
</dbReference>
<evidence type="ECO:0000256" key="1">
    <source>
        <dbReference type="SAM" id="SignalP"/>
    </source>
</evidence>
<dbReference type="EMBL" id="PPEH01000006">
    <property type="protein sequence ID" value="PNW12709.1"/>
    <property type="molecule type" value="Genomic_DNA"/>
</dbReference>
<reference evidence="3 4" key="1">
    <citation type="submission" date="2018-01" db="EMBL/GenBank/DDBJ databases">
        <title>Draft genome sequences of Chryseobacterium lactis NCTC11390, Chryseobacterium oncorhynchi 701B-08, and Chryseobacterium viscerum 687B-08.</title>
        <authorList>
            <person name="Jeong J.-J."/>
            <person name="Lee Y.J."/>
            <person name="Park B."/>
            <person name="Choi I.-G."/>
            <person name="Kim K.D."/>
        </authorList>
    </citation>
    <scope>NUCLEOTIDE SEQUENCE [LARGE SCALE GENOMIC DNA]</scope>
    <source>
        <strain evidence="3 4">NCTC11390</strain>
    </source>
</reference>
<proteinExistence type="predicted"/>
<dbReference type="Proteomes" id="UP000279972">
    <property type="component" value="Chromosome"/>
</dbReference>
<feature type="signal peptide" evidence="1">
    <location>
        <begin position="1"/>
        <end position="18"/>
    </location>
</feature>
<gene>
    <name evidence="3" type="ORF">C1637_16835</name>
    <name evidence="2" type="ORF">EG342_20675</name>
</gene>
<dbReference type="RefSeq" id="WP_103292814.1">
    <property type="nucleotide sequence ID" value="NZ_CP033924.1"/>
</dbReference>
<dbReference type="EMBL" id="CP033924">
    <property type="protein sequence ID" value="AZA84154.1"/>
    <property type="molecule type" value="Genomic_DNA"/>
</dbReference>
<dbReference type="KEGG" id="clac:EG342_20675"/>
<organism evidence="3 4">
    <name type="scientific">Chryseobacterium lactis</name>
    <dbReference type="NCBI Taxonomy" id="1241981"/>
    <lineage>
        <taxon>Bacteria</taxon>
        <taxon>Pseudomonadati</taxon>
        <taxon>Bacteroidota</taxon>
        <taxon>Flavobacteriia</taxon>
        <taxon>Flavobacteriales</taxon>
        <taxon>Weeksellaceae</taxon>
        <taxon>Chryseobacterium group</taxon>
        <taxon>Chryseobacterium</taxon>
    </lineage>
</organism>
<reference evidence="2 5" key="2">
    <citation type="submission" date="2018-11" db="EMBL/GenBank/DDBJ databases">
        <title>Proposal to divide the Flavobacteriaceae and reorganize its genera based on Amino Acid Identity values calculated from whole genome sequences.</title>
        <authorList>
            <person name="Nicholson A.C."/>
            <person name="Gulvik C.A."/>
            <person name="Whitney A.M."/>
            <person name="Humrighouse B.W."/>
            <person name="Bell M."/>
            <person name="Holmes B."/>
            <person name="Steigerwalt A.G."/>
            <person name="Villarma A."/>
            <person name="Sheth M."/>
            <person name="Batra D."/>
            <person name="Pryor J."/>
            <person name="Bernardet J.-F."/>
            <person name="Hugo C."/>
            <person name="Kampfer P."/>
            <person name="Newman J."/>
            <person name="McQuiston J.R."/>
        </authorList>
    </citation>
    <scope>NUCLEOTIDE SEQUENCE [LARGE SCALE GENOMIC DNA]</scope>
    <source>
        <strain evidence="2 5">KC_1864</strain>
    </source>
</reference>
<feature type="chain" id="PRO_5044594070" description="Tail fiber protein" evidence="1">
    <location>
        <begin position="19"/>
        <end position="510"/>
    </location>
</feature>
<dbReference type="AlphaFoldDB" id="A0A3G6RSS8"/>
<accession>A0A3G6RSS8</accession>
<evidence type="ECO:0000313" key="5">
    <source>
        <dbReference type="Proteomes" id="UP000279972"/>
    </source>
</evidence>
<evidence type="ECO:0000313" key="4">
    <source>
        <dbReference type="Proteomes" id="UP000236262"/>
    </source>
</evidence>
<dbReference type="OrthoDB" id="1231337at2"/>
<evidence type="ECO:0000313" key="3">
    <source>
        <dbReference type="EMBL" id="PNW12709.1"/>
    </source>
</evidence>
<evidence type="ECO:0008006" key="6">
    <source>
        <dbReference type="Google" id="ProtNLM"/>
    </source>
</evidence>